<dbReference type="PANTHER" id="PTHR43861">
    <property type="entry name" value="TRANS-ACONITATE 2-METHYLTRANSFERASE-RELATED"/>
    <property type="match status" value="1"/>
</dbReference>
<reference evidence="1 2" key="1">
    <citation type="submission" date="2019-01" db="EMBL/GenBank/DDBJ databases">
        <authorList>
            <person name="Chen W.-M."/>
        </authorList>
    </citation>
    <scope>NUCLEOTIDE SEQUENCE [LARGE SCALE GENOMIC DNA]</scope>
    <source>
        <strain evidence="1 2">KYPY4</strain>
    </source>
</reference>
<gene>
    <name evidence="1" type="ORF">EOE66_13070</name>
</gene>
<dbReference type="Gene3D" id="3.40.50.150">
    <property type="entry name" value="Vaccinia Virus protein VP39"/>
    <property type="match status" value="1"/>
</dbReference>
<dbReference type="GO" id="GO:0008168">
    <property type="term" value="F:methyltransferase activity"/>
    <property type="evidence" value="ECO:0007669"/>
    <property type="project" value="UniProtKB-KW"/>
</dbReference>
<dbReference type="GO" id="GO:0032259">
    <property type="term" value="P:methylation"/>
    <property type="evidence" value="ECO:0007669"/>
    <property type="project" value="UniProtKB-KW"/>
</dbReference>
<dbReference type="CDD" id="cd02440">
    <property type="entry name" value="AdoMet_MTases"/>
    <property type="match status" value="1"/>
</dbReference>
<comment type="caution">
    <text evidence="1">The sequence shown here is derived from an EMBL/GenBank/DDBJ whole genome shotgun (WGS) entry which is preliminary data.</text>
</comment>
<dbReference type="SUPFAM" id="SSF53335">
    <property type="entry name" value="S-adenosyl-L-methionine-dependent methyltransferases"/>
    <property type="match status" value="1"/>
</dbReference>
<keyword evidence="2" id="KW-1185">Reference proteome</keyword>
<keyword evidence="1" id="KW-0808">Transferase</keyword>
<evidence type="ECO:0000313" key="2">
    <source>
        <dbReference type="Proteomes" id="UP000285575"/>
    </source>
</evidence>
<dbReference type="OrthoDB" id="9790457at2"/>
<evidence type="ECO:0000313" key="1">
    <source>
        <dbReference type="EMBL" id="RVU45085.1"/>
    </source>
</evidence>
<sequence length="332" mass="35607">MNAAADPACPACGQLGAAALGSVSVPTQHAAYAQRAAQERVGTRADAAGLASDTLAALAQAHPAPLGRYTMHRCPHCALEFADPMLAPPPAWYGTLYEALPLYPAERWEYGQVLRALGPPDTVLDHGCGSGHFLGLAAGRVRRAIGIDFSPAGVAAVQQRGLEAHVATGGAAEGVALSEPASHITAFHVLEHLPRPAALFELARALGTPAVQLWVAVPSDRRPDRLCGESDDLDAPPHHLTRWTPRALQALGERQGWQLRSLHHEPLPWRQCVWEVGRRNRAVAALLAASPWPRPLRRGLARLAALGLWAWGRHPMDQASGFSMLARYTLNR</sequence>
<protein>
    <submittedName>
        <fullName evidence="1">Class I SAM-dependent methyltransferase</fullName>
    </submittedName>
</protein>
<dbReference type="AlphaFoldDB" id="A0A437RE99"/>
<dbReference type="EMBL" id="SACR01000004">
    <property type="protein sequence ID" value="RVU45085.1"/>
    <property type="molecule type" value="Genomic_DNA"/>
</dbReference>
<accession>A0A437RE99</accession>
<name>A0A437RE99_9BURK</name>
<dbReference type="PANTHER" id="PTHR43861:SF1">
    <property type="entry name" value="TRANS-ACONITATE 2-METHYLTRANSFERASE"/>
    <property type="match status" value="1"/>
</dbReference>
<dbReference type="Proteomes" id="UP000285575">
    <property type="component" value="Unassembled WGS sequence"/>
</dbReference>
<keyword evidence="1" id="KW-0489">Methyltransferase</keyword>
<organism evidence="1 2">
    <name type="scientific">Rubrivivax rivuli</name>
    <dbReference type="NCBI Taxonomy" id="1862385"/>
    <lineage>
        <taxon>Bacteria</taxon>
        <taxon>Pseudomonadati</taxon>
        <taxon>Pseudomonadota</taxon>
        <taxon>Betaproteobacteria</taxon>
        <taxon>Burkholderiales</taxon>
        <taxon>Sphaerotilaceae</taxon>
        <taxon>Rubrivivax</taxon>
    </lineage>
</organism>
<dbReference type="InterPro" id="IPR029063">
    <property type="entry name" value="SAM-dependent_MTases_sf"/>
</dbReference>
<dbReference type="Pfam" id="PF13489">
    <property type="entry name" value="Methyltransf_23"/>
    <property type="match status" value="1"/>
</dbReference>
<dbReference type="RefSeq" id="WP_128229149.1">
    <property type="nucleotide sequence ID" value="NZ_SACR01000004.1"/>
</dbReference>
<proteinExistence type="predicted"/>